<sequence length="62" mass="6587">MEISLESLDSIQNKKDSLELQFSVQGVLVACGLSDLVAARAVVIKSSSRTLHVQGRMGDVGV</sequence>
<dbReference type="EMBL" id="KV025588">
    <property type="protein sequence ID" value="KZV13800.1"/>
    <property type="molecule type" value="Genomic_DNA"/>
</dbReference>
<organism evidence="1 2">
    <name type="scientific">Dorcoceras hygrometricum</name>
    <dbReference type="NCBI Taxonomy" id="472368"/>
    <lineage>
        <taxon>Eukaryota</taxon>
        <taxon>Viridiplantae</taxon>
        <taxon>Streptophyta</taxon>
        <taxon>Embryophyta</taxon>
        <taxon>Tracheophyta</taxon>
        <taxon>Spermatophyta</taxon>
        <taxon>Magnoliopsida</taxon>
        <taxon>eudicotyledons</taxon>
        <taxon>Gunneridae</taxon>
        <taxon>Pentapetalae</taxon>
        <taxon>asterids</taxon>
        <taxon>lamiids</taxon>
        <taxon>Lamiales</taxon>
        <taxon>Gesneriaceae</taxon>
        <taxon>Didymocarpoideae</taxon>
        <taxon>Trichosporeae</taxon>
        <taxon>Loxocarpinae</taxon>
        <taxon>Dorcoceras</taxon>
    </lineage>
</organism>
<proteinExistence type="predicted"/>
<dbReference type="Proteomes" id="UP000250235">
    <property type="component" value="Unassembled WGS sequence"/>
</dbReference>
<protein>
    <submittedName>
        <fullName evidence="1">Uncharacterized protein</fullName>
    </submittedName>
</protein>
<evidence type="ECO:0000313" key="1">
    <source>
        <dbReference type="EMBL" id="KZV13800.1"/>
    </source>
</evidence>
<gene>
    <name evidence="1" type="ORF">F511_45027</name>
</gene>
<accession>A0A2Z7A4M1</accession>
<name>A0A2Z7A4M1_9LAMI</name>
<keyword evidence="2" id="KW-1185">Reference proteome</keyword>
<reference evidence="1 2" key="1">
    <citation type="journal article" date="2015" name="Proc. Natl. Acad. Sci. U.S.A.">
        <title>The resurrection genome of Boea hygrometrica: A blueprint for survival of dehydration.</title>
        <authorList>
            <person name="Xiao L."/>
            <person name="Yang G."/>
            <person name="Zhang L."/>
            <person name="Yang X."/>
            <person name="Zhao S."/>
            <person name="Ji Z."/>
            <person name="Zhou Q."/>
            <person name="Hu M."/>
            <person name="Wang Y."/>
            <person name="Chen M."/>
            <person name="Xu Y."/>
            <person name="Jin H."/>
            <person name="Xiao X."/>
            <person name="Hu G."/>
            <person name="Bao F."/>
            <person name="Hu Y."/>
            <person name="Wan P."/>
            <person name="Li L."/>
            <person name="Deng X."/>
            <person name="Kuang T."/>
            <person name="Xiang C."/>
            <person name="Zhu J.K."/>
            <person name="Oliver M.J."/>
            <person name="He Y."/>
        </authorList>
    </citation>
    <scope>NUCLEOTIDE SEQUENCE [LARGE SCALE GENOMIC DNA]</scope>
    <source>
        <strain evidence="2">cv. XS01</strain>
    </source>
</reference>
<evidence type="ECO:0000313" key="2">
    <source>
        <dbReference type="Proteomes" id="UP000250235"/>
    </source>
</evidence>
<dbReference type="AlphaFoldDB" id="A0A2Z7A4M1"/>